<sequence>MTALTRMRKMWRPVLIGVMVLAGLATAAPPASAATTNRTGICNKGGGYNAYLEFPHRGMTSFGVRPGTCWSKTLAAGSYEPVKVWAVSSGSWRLLGETWIHSGNHNVFRTSGSGAWGAYYWYSTN</sequence>
<dbReference type="EMBL" id="VLKE01000001">
    <property type="protein sequence ID" value="TWH68827.1"/>
    <property type="molecule type" value="Genomic_DNA"/>
</dbReference>
<gene>
    <name evidence="2" type="ORF">JD77_03828</name>
</gene>
<feature type="signal peptide" evidence="1">
    <location>
        <begin position="1"/>
        <end position="33"/>
    </location>
</feature>
<keyword evidence="3" id="KW-1185">Reference proteome</keyword>
<accession>A0A562ICW3</accession>
<reference evidence="2 3" key="1">
    <citation type="submission" date="2019-07" db="EMBL/GenBank/DDBJ databases">
        <title>R&amp;d 2014.</title>
        <authorList>
            <person name="Klenk H.-P."/>
        </authorList>
    </citation>
    <scope>NUCLEOTIDE SEQUENCE [LARGE SCALE GENOMIC DNA]</scope>
    <source>
        <strain evidence="2 3">DSM 43868</strain>
    </source>
</reference>
<name>A0A562ICW3_MICOL</name>
<dbReference type="RefSeq" id="WP_145775542.1">
    <property type="nucleotide sequence ID" value="NZ_BAAATQ010000261.1"/>
</dbReference>
<evidence type="ECO:0000313" key="2">
    <source>
        <dbReference type="EMBL" id="TWH68827.1"/>
    </source>
</evidence>
<evidence type="ECO:0000313" key="3">
    <source>
        <dbReference type="Proteomes" id="UP000319825"/>
    </source>
</evidence>
<proteinExistence type="predicted"/>
<feature type="chain" id="PRO_5021809277" evidence="1">
    <location>
        <begin position="34"/>
        <end position="125"/>
    </location>
</feature>
<evidence type="ECO:0000256" key="1">
    <source>
        <dbReference type="SAM" id="SignalP"/>
    </source>
</evidence>
<dbReference type="OrthoDB" id="3389883at2"/>
<protein>
    <submittedName>
        <fullName evidence="2">Uncharacterized protein</fullName>
    </submittedName>
</protein>
<dbReference type="Proteomes" id="UP000319825">
    <property type="component" value="Unassembled WGS sequence"/>
</dbReference>
<keyword evidence="1" id="KW-0732">Signal</keyword>
<comment type="caution">
    <text evidence="2">The sequence shown here is derived from an EMBL/GenBank/DDBJ whole genome shotgun (WGS) entry which is preliminary data.</text>
</comment>
<dbReference type="AlphaFoldDB" id="A0A562ICW3"/>
<organism evidence="2 3">
    <name type="scientific">Micromonospora olivasterospora</name>
    <dbReference type="NCBI Taxonomy" id="1880"/>
    <lineage>
        <taxon>Bacteria</taxon>
        <taxon>Bacillati</taxon>
        <taxon>Actinomycetota</taxon>
        <taxon>Actinomycetes</taxon>
        <taxon>Micromonosporales</taxon>
        <taxon>Micromonosporaceae</taxon>
        <taxon>Micromonospora</taxon>
    </lineage>
</organism>